<dbReference type="SMART" id="SM00028">
    <property type="entry name" value="TPR"/>
    <property type="match status" value="7"/>
</dbReference>
<feature type="region of interest" description="Disordered" evidence="5">
    <location>
        <begin position="1"/>
        <end position="123"/>
    </location>
</feature>
<name>A0A9W8DPG5_9FUNG</name>
<feature type="repeat" description="TPR" evidence="4">
    <location>
        <begin position="923"/>
        <end position="956"/>
    </location>
</feature>
<comment type="caution">
    <text evidence="6">The sequence shown here is derived from an EMBL/GenBank/DDBJ whole genome shotgun (WGS) entry which is preliminary data.</text>
</comment>
<feature type="region of interest" description="Disordered" evidence="5">
    <location>
        <begin position="275"/>
        <end position="302"/>
    </location>
</feature>
<feature type="repeat" description="TPR" evidence="4">
    <location>
        <begin position="1101"/>
        <end position="1134"/>
    </location>
</feature>
<feature type="compositionally biased region" description="Low complexity" evidence="5">
    <location>
        <begin position="100"/>
        <end position="117"/>
    </location>
</feature>
<dbReference type="InterPro" id="IPR013105">
    <property type="entry name" value="TPR_2"/>
</dbReference>
<keyword evidence="1" id="KW-0677">Repeat</keyword>
<dbReference type="GO" id="GO:0005737">
    <property type="term" value="C:cytoplasm"/>
    <property type="evidence" value="ECO:0007669"/>
    <property type="project" value="TreeGrafter"/>
</dbReference>
<dbReference type="GO" id="GO:0031145">
    <property type="term" value="P:anaphase-promoting complex-dependent catabolic process"/>
    <property type="evidence" value="ECO:0007669"/>
    <property type="project" value="TreeGrafter"/>
</dbReference>
<evidence type="ECO:0000256" key="2">
    <source>
        <dbReference type="ARBA" id="ARBA00022803"/>
    </source>
</evidence>
<feature type="region of interest" description="Disordered" evidence="5">
    <location>
        <begin position="194"/>
        <end position="215"/>
    </location>
</feature>
<feature type="repeat" description="TPR" evidence="4">
    <location>
        <begin position="438"/>
        <end position="471"/>
    </location>
</feature>
<dbReference type="AlphaFoldDB" id="A0A9W8DPG5"/>
<dbReference type="Pfam" id="PF13181">
    <property type="entry name" value="TPR_8"/>
    <property type="match status" value="1"/>
</dbReference>
<dbReference type="Proteomes" id="UP001150538">
    <property type="component" value="Unassembled WGS sequence"/>
</dbReference>
<dbReference type="OrthoDB" id="10248520at2759"/>
<feature type="compositionally biased region" description="Low complexity" evidence="5">
    <location>
        <begin position="49"/>
        <end position="59"/>
    </location>
</feature>
<feature type="compositionally biased region" description="Basic and acidic residues" evidence="5">
    <location>
        <begin position="275"/>
        <end position="284"/>
    </location>
</feature>
<dbReference type="GO" id="GO:0005680">
    <property type="term" value="C:anaphase-promoting complex"/>
    <property type="evidence" value="ECO:0007669"/>
    <property type="project" value="TreeGrafter"/>
</dbReference>
<dbReference type="GO" id="GO:0051301">
    <property type="term" value="P:cell division"/>
    <property type="evidence" value="ECO:0007669"/>
    <property type="project" value="TreeGrafter"/>
</dbReference>
<dbReference type="Gene3D" id="1.25.40.10">
    <property type="entry name" value="Tetratricopeptide repeat domain"/>
    <property type="match status" value="4"/>
</dbReference>
<evidence type="ECO:0000256" key="4">
    <source>
        <dbReference type="PROSITE-ProRule" id="PRU00339"/>
    </source>
</evidence>
<dbReference type="PANTHER" id="PTHR12558:SF13">
    <property type="entry name" value="CELL DIVISION CYCLE PROTEIN 27 HOMOLOG"/>
    <property type="match status" value="1"/>
</dbReference>
<feature type="region of interest" description="Disordered" evidence="5">
    <location>
        <begin position="624"/>
        <end position="678"/>
    </location>
</feature>
<dbReference type="PROSITE" id="PS50005">
    <property type="entry name" value="TPR"/>
    <property type="match status" value="4"/>
</dbReference>
<dbReference type="PANTHER" id="PTHR12558">
    <property type="entry name" value="CELL DIVISION CYCLE 16,23,27"/>
    <property type="match status" value="1"/>
</dbReference>
<evidence type="ECO:0000313" key="6">
    <source>
        <dbReference type="EMBL" id="KAJ1912025.1"/>
    </source>
</evidence>
<evidence type="ECO:0000313" key="7">
    <source>
        <dbReference type="Proteomes" id="UP001150538"/>
    </source>
</evidence>
<dbReference type="Pfam" id="PF13432">
    <property type="entry name" value="TPR_16"/>
    <property type="match status" value="1"/>
</dbReference>
<feature type="compositionally biased region" description="Polar residues" evidence="5">
    <location>
        <begin position="556"/>
        <end position="569"/>
    </location>
</feature>
<dbReference type="InterPro" id="IPR019734">
    <property type="entry name" value="TPR_rpt"/>
</dbReference>
<dbReference type="PROSITE" id="PS50293">
    <property type="entry name" value="TPR_REGION"/>
    <property type="match status" value="1"/>
</dbReference>
<reference evidence="6" key="1">
    <citation type="submission" date="2022-07" db="EMBL/GenBank/DDBJ databases">
        <title>Phylogenomic reconstructions and comparative analyses of Kickxellomycotina fungi.</title>
        <authorList>
            <person name="Reynolds N.K."/>
            <person name="Stajich J.E."/>
            <person name="Barry K."/>
            <person name="Grigoriev I.V."/>
            <person name="Crous P."/>
            <person name="Smith M.E."/>
        </authorList>
    </citation>
    <scope>NUCLEOTIDE SEQUENCE</scope>
    <source>
        <strain evidence="6">NBRC 100468</strain>
    </source>
</reference>
<organism evidence="6 7">
    <name type="scientific">Mycoemilia scoparia</name>
    <dbReference type="NCBI Taxonomy" id="417184"/>
    <lineage>
        <taxon>Eukaryota</taxon>
        <taxon>Fungi</taxon>
        <taxon>Fungi incertae sedis</taxon>
        <taxon>Zoopagomycota</taxon>
        <taxon>Kickxellomycotina</taxon>
        <taxon>Kickxellomycetes</taxon>
        <taxon>Kickxellales</taxon>
        <taxon>Kickxellaceae</taxon>
        <taxon>Mycoemilia</taxon>
    </lineage>
</organism>
<sequence>MPRNLTSPPLRMVGNGGSGGIAKKYTANRPDHNSNNRNQAGQPPLPPTSHSQSSNNSGGSVPGAPLAQVRTKPSIISSSNTTTTAAAAATTTATDRDGPNRSTSSLSTHNTNSNNSSGVEMKNKSRAKLNRLYYESLISHHLDLLRPTDALFFAELYHAAYDVSNRSNNECDKIIESICPNILSKANNDDHQDFTKGYVDDSEDEEGNGGSDDDGLITSSSIFGSEMRSTYWLALCKWHLGEISTVYRLLRPIVCEPLDAMASMNLHSKTGSEGLKAHYDSGHEIDDDDDYEDNNEKDSDMMSNLSEDSFDLNLLKRSTSSLSHQSKTRHEQHKDEREKLIDRISRIETTRIKISIWWLLSQACIRVERWQEAEDLLIQMIEPCQQFIASHIQNDEISRILRANDDENDDSGDGERLASLRYILLSYANTRQNMPDKATIVNLLGQICKRTNRHQKALEYFDQAIKLNPFSLGSMDGASHLGASMDILDKVRLTMSQADILNKASQRQATLLEQEAFLRNSNNENSDKGGDVQKFPQSSSEDDFRSIPPAQRVSKAPNSSYSVVGNNSRFQHQQFQLQQRNRSTSTSVNTPGTNTNTTKRRVASAGQASSNAAALSKAILSTSASSRLLPPTQPNSARQARSGSNSSNRSGITGSGGDMVAGEKKRTRRGVPISTSSSSTITATIAAQKTKDTITVTIEPGTTESTQLLPIDLKVIESMIATAKTVYETHHYQQSYLTLDVIRALTRLPSYQRNAPWALCMLGKSCYESGLYNEAEQVFSMAHQIEPHRLKDMDVYSTLLWHMRKESQLAQLAHTLIDVGRNWGPEAWLATANLFSLKGNHGYALKCLGRAIQLYSLSSSGIATIRDSDGTTLGSGAISGGGVANIAAGGGGGLSMGLQSNLALSSIGRSLDGCNIDSAPGLAYAHTLCGHEHSASNDYEKAQQSFRTAVRLDPRHYNAWYGLGMLYLRLGKLELAEYHFERALEINPYNPVLQCCIGMIHERKGEFEEALDVYRYILSSDVLKQADQYNKELQAGALGNTAISSSDASEPRNPMSVNIKLASQTECLVLFKISRVLLSVGRYKEAANKLEQLALRCPQEATVFFLLGQTYKQLRWYHKAVSNFIRAQDIDPRSGQAVKDALEALYDHDDDNDDDHVGDGGSGGALDASRYMDQGWKDDWEALDNADDRVERALDFAE</sequence>
<feature type="region of interest" description="Disordered" evidence="5">
    <location>
        <begin position="1149"/>
        <end position="1169"/>
    </location>
</feature>
<dbReference type="Pfam" id="PF07719">
    <property type="entry name" value="TPR_2"/>
    <property type="match status" value="1"/>
</dbReference>
<feature type="compositionally biased region" description="Acidic residues" evidence="5">
    <location>
        <begin position="200"/>
        <end position="215"/>
    </location>
</feature>
<dbReference type="EMBL" id="JANBPU010000385">
    <property type="protein sequence ID" value="KAJ1912025.1"/>
    <property type="molecule type" value="Genomic_DNA"/>
</dbReference>
<feature type="compositionally biased region" description="Low complexity" evidence="5">
    <location>
        <begin position="635"/>
        <end position="652"/>
    </location>
</feature>
<accession>A0A9W8DPG5</accession>
<dbReference type="GO" id="GO:0007091">
    <property type="term" value="P:metaphase/anaphase transition of mitotic cell cycle"/>
    <property type="evidence" value="ECO:0007669"/>
    <property type="project" value="TreeGrafter"/>
</dbReference>
<evidence type="ECO:0000256" key="3">
    <source>
        <dbReference type="ARBA" id="ARBA00038210"/>
    </source>
</evidence>
<protein>
    <submittedName>
        <fullName evidence="6">Anaphase-promoting complex subunit cdc27</fullName>
    </submittedName>
</protein>
<gene>
    <name evidence="6" type="primary">CDC27</name>
    <name evidence="6" type="ORF">H4219_005751</name>
</gene>
<feature type="compositionally biased region" description="Low complexity" evidence="5">
    <location>
        <begin position="570"/>
        <end position="579"/>
    </location>
</feature>
<keyword evidence="2 4" id="KW-0802">TPR repeat</keyword>
<proteinExistence type="inferred from homology"/>
<comment type="similarity">
    <text evidence="3">Belongs to the APC3/CDC27 family.</text>
</comment>
<feature type="compositionally biased region" description="Low complexity" evidence="5">
    <location>
        <begin position="81"/>
        <end position="93"/>
    </location>
</feature>
<dbReference type="GO" id="GO:0016567">
    <property type="term" value="P:protein ubiquitination"/>
    <property type="evidence" value="ECO:0007669"/>
    <property type="project" value="TreeGrafter"/>
</dbReference>
<feature type="region of interest" description="Disordered" evidence="5">
    <location>
        <begin position="521"/>
        <end position="609"/>
    </location>
</feature>
<feature type="repeat" description="TPR" evidence="4">
    <location>
        <begin position="957"/>
        <end position="990"/>
    </location>
</feature>
<dbReference type="InterPro" id="IPR011990">
    <property type="entry name" value="TPR-like_helical_dom_sf"/>
</dbReference>
<evidence type="ECO:0000256" key="1">
    <source>
        <dbReference type="ARBA" id="ARBA00022737"/>
    </source>
</evidence>
<feature type="compositionally biased region" description="Polar residues" evidence="5">
    <location>
        <begin position="580"/>
        <end position="597"/>
    </location>
</feature>
<keyword evidence="7" id="KW-1185">Reference proteome</keyword>
<evidence type="ECO:0000256" key="5">
    <source>
        <dbReference type="SAM" id="MobiDB-lite"/>
    </source>
</evidence>
<dbReference type="SUPFAM" id="SSF48452">
    <property type="entry name" value="TPR-like"/>
    <property type="match status" value="2"/>
</dbReference>